<evidence type="ECO:0000256" key="1">
    <source>
        <dbReference type="SAM" id="MobiDB-lite"/>
    </source>
</evidence>
<reference evidence="3" key="1">
    <citation type="submission" date="2023-07" db="EMBL/GenBank/DDBJ databases">
        <authorList>
            <consortium name="AG Swart"/>
            <person name="Singh M."/>
            <person name="Singh A."/>
            <person name="Seah K."/>
            <person name="Emmerich C."/>
        </authorList>
    </citation>
    <scope>NUCLEOTIDE SEQUENCE</scope>
    <source>
        <strain evidence="3">DP1</strain>
    </source>
</reference>
<name>A0AAD2DAB8_EUPCR</name>
<feature type="region of interest" description="Disordered" evidence="1">
    <location>
        <begin position="578"/>
        <end position="601"/>
    </location>
</feature>
<dbReference type="Proteomes" id="UP001295684">
    <property type="component" value="Unassembled WGS sequence"/>
</dbReference>
<sequence length="616" mass="71404">MSNFVLFQNGGEYISEKTSRNNCFIISVIQLYLSIEDLMNFIYAASEEASKQEHPKYVKAICDLFLRAKDYDLNSKDQCPLNMDWLRKELSDNYSNTFQYNQQGDPESVFVLFNRVLRKIMGTDTTALESVKLENGSIDTTSQNITDSSILSKLAKITKPRKIGCKRLSQLYGVSLLVRTRSLKSNLKRPGEEEDATNAIIDDYFSYDYLHSTFEVDGVEKVKCGTSDIVRVDFRAVLCELVKFQWDRESAKKKIQGKFFLFAHHVWLNNHHKKLFSIKSLIESDDPDQFVTKRKAYTITKLPKFFVFNCEYGEYFNYTSMGEECSKEDFRRFFCYILPKRFNISLCMDIYEEDDENMTLSKSNSSYKRSISFCQNRRMVSVHSVIGYNGGHYINYSRKGQFWYKFDDSHYHEIGVFKDMLSDMAEGKVLPYFVVYKVESKKESLIPVKRDTIKESNATQCNKSGKGFFSLEEKKVLGGNETTPNCLPSSTMDPIEKNRMQTVYTINHEEEESIKESIKKVPQRMTVKADKNENRYSTFKTVGSESKKLEITNGLKTATISESEETEESFKIIQPIPLKKHKRKREQEDDKPAKMAVSQNETIKEPSVKCCQCTIF</sequence>
<proteinExistence type="predicted"/>
<dbReference type="InterPro" id="IPR001394">
    <property type="entry name" value="Peptidase_C19_UCH"/>
</dbReference>
<comment type="caution">
    <text evidence="3">The sequence shown here is derived from an EMBL/GenBank/DDBJ whole genome shotgun (WGS) entry which is preliminary data.</text>
</comment>
<dbReference type="InterPro" id="IPR038765">
    <property type="entry name" value="Papain-like_cys_pep_sf"/>
</dbReference>
<keyword evidence="4" id="KW-1185">Reference proteome</keyword>
<dbReference type="EMBL" id="CAMPGE010027667">
    <property type="protein sequence ID" value="CAI2385281.1"/>
    <property type="molecule type" value="Genomic_DNA"/>
</dbReference>
<protein>
    <recommendedName>
        <fullName evidence="2">USP domain-containing protein</fullName>
    </recommendedName>
</protein>
<accession>A0AAD2DAB8</accession>
<dbReference type="SUPFAM" id="SSF54001">
    <property type="entry name" value="Cysteine proteinases"/>
    <property type="match status" value="1"/>
</dbReference>
<evidence type="ECO:0000259" key="2">
    <source>
        <dbReference type="PROSITE" id="PS50235"/>
    </source>
</evidence>
<dbReference type="InterPro" id="IPR028889">
    <property type="entry name" value="USP"/>
</dbReference>
<evidence type="ECO:0000313" key="3">
    <source>
        <dbReference type="EMBL" id="CAI2385281.1"/>
    </source>
</evidence>
<feature type="domain" description="USP" evidence="2">
    <location>
        <begin position="14"/>
        <end position="439"/>
    </location>
</feature>
<evidence type="ECO:0000313" key="4">
    <source>
        <dbReference type="Proteomes" id="UP001295684"/>
    </source>
</evidence>
<dbReference type="AlphaFoldDB" id="A0AAD2DAB8"/>
<organism evidence="3 4">
    <name type="scientific">Euplotes crassus</name>
    <dbReference type="NCBI Taxonomy" id="5936"/>
    <lineage>
        <taxon>Eukaryota</taxon>
        <taxon>Sar</taxon>
        <taxon>Alveolata</taxon>
        <taxon>Ciliophora</taxon>
        <taxon>Intramacronucleata</taxon>
        <taxon>Spirotrichea</taxon>
        <taxon>Hypotrichia</taxon>
        <taxon>Euplotida</taxon>
        <taxon>Euplotidae</taxon>
        <taxon>Moneuplotes</taxon>
    </lineage>
</organism>
<dbReference type="Pfam" id="PF00443">
    <property type="entry name" value="UCH"/>
    <property type="match status" value="1"/>
</dbReference>
<dbReference type="GO" id="GO:0016579">
    <property type="term" value="P:protein deubiquitination"/>
    <property type="evidence" value="ECO:0007669"/>
    <property type="project" value="InterPro"/>
</dbReference>
<dbReference type="PROSITE" id="PS50235">
    <property type="entry name" value="USP_3"/>
    <property type="match status" value="1"/>
</dbReference>
<dbReference type="Gene3D" id="3.90.70.10">
    <property type="entry name" value="Cysteine proteinases"/>
    <property type="match status" value="1"/>
</dbReference>
<dbReference type="GO" id="GO:0004843">
    <property type="term" value="F:cysteine-type deubiquitinase activity"/>
    <property type="evidence" value="ECO:0007669"/>
    <property type="project" value="InterPro"/>
</dbReference>
<dbReference type="CDD" id="cd02257">
    <property type="entry name" value="Peptidase_C19"/>
    <property type="match status" value="1"/>
</dbReference>
<gene>
    <name evidence="3" type="ORF">ECRASSUSDP1_LOCUS26834</name>
</gene>